<evidence type="ECO:0000256" key="9">
    <source>
        <dbReference type="ARBA" id="ARBA00042660"/>
    </source>
</evidence>
<dbReference type="PROSITE" id="PS00073">
    <property type="entry name" value="ACYL_COA_DH_2"/>
    <property type="match status" value="1"/>
</dbReference>
<evidence type="ECO:0000256" key="4">
    <source>
        <dbReference type="ARBA" id="ARBA00022630"/>
    </source>
</evidence>
<comment type="cofactor">
    <cofactor evidence="1 10">
        <name>FAD</name>
        <dbReference type="ChEBI" id="CHEBI:57692"/>
    </cofactor>
</comment>
<evidence type="ECO:0000256" key="10">
    <source>
        <dbReference type="RuleBase" id="RU362125"/>
    </source>
</evidence>
<dbReference type="InterPro" id="IPR009100">
    <property type="entry name" value="AcylCoA_DH/oxidase_NM_dom_sf"/>
</dbReference>
<dbReference type="EMBL" id="JAASQI010000004">
    <property type="protein sequence ID" value="NIJ58286.1"/>
    <property type="molecule type" value="Genomic_DNA"/>
</dbReference>
<evidence type="ECO:0000256" key="6">
    <source>
        <dbReference type="ARBA" id="ARBA00023002"/>
    </source>
</evidence>
<evidence type="ECO:0000256" key="2">
    <source>
        <dbReference type="ARBA" id="ARBA00005102"/>
    </source>
</evidence>
<feature type="domain" description="Acyl-CoA dehydrogenase/oxidase N-terminal" evidence="13">
    <location>
        <begin position="10"/>
        <end position="119"/>
    </location>
</feature>
<keyword evidence="15" id="KW-1185">Reference proteome</keyword>
<dbReference type="InterPro" id="IPR037069">
    <property type="entry name" value="AcylCoA_DH/ox_N_sf"/>
</dbReference>
<protein>
    <recommendedName>
        <fullName evidence="8">Acyl-[acyl-carrier-protein] dehydrogenase MbtN</fullName>
    </recommendedName>
    <alternativeName>
        <fullName evidence="9">Mycobactin synthase protein N</fullName>
    </alternativeName>
</protein>
<evidence type="ECO:0000313" key="14">
    <source>
        <dbReference type="EMBL" id="NIJ58286.1"/>
    </source>
</evidence>
<dbReference type="InterPro" id="IPR013786">
    <property type="entry name" value="AcylCoA_DH/ox_N"/>
</dbReference>
<dbReference type="Pfam" id="PF02771">
    <property type="entry name" value="Acyl-CoA_dh_N"/>
    <property type="match status" value="1"/>
</dbReference>
<dbReference type="PANTHER" id="PTHR48083">
    <property type="entry name" value="MEDIUM-CHAIN SPECIFIC ACYL-COA DEHYDROGENASE, MITOCHONDRIAL-RELATED"/>
    <property type="match status" value="1"/>
</dbReference>
<evidence type="ECO:0000259" key="13">
    <source>
        <dbReference type="Pfam" id="PF02771"/>
    </source>
</evidence>
<dbReference type="SUPFAM" id="SSF56645">
    <property type="entry name" value="Acyl-CoA dehydrogenase NM domain-like"/>
    <property type="match status" value="1"/>
</dbReference>
<evidence type="ECO:0000256" key="3">
    <source>
        <dbReference type="ARBA" id="ARBA00009347"/>
    </source>
</evidence>
<evidence type="ECO:0000259" key="11">
    <source>
        <dbReference type="Pfam" id="PF00441"/>
    </source>
</evidence>
<dbReference type="Gene3D" id="1.20.140.10">
    <property type="entry name" value="Butyryl-CoA Dehydrogenase, subunit A, domain 3"/>
    <property type="match status" value="1"/>
</dbReference>
<gene>
    <name evidence="14" type="ORF">FHS82_002128</name>
</gene>
<dbReference type="InterPro" id="IPR050741">
    <property type="entry name" value="Acyl-CoA_dehydrogenase"/>
</dbReference>
<accession>A0ABX0UZA2</accession>
<dbReference type="Proteomes" id="UP001429580">
    <property type="component" value="Unassembled WGS sequence"/>
</dbReference>
<evidence type="ECO:0000256" key="1">
    <source>
        <dbReference type="ARBA" id="ARBA00001974"/>
    </source>
</evidence>
<dbReference type="InterPro" id="IPR009075">
    <property type="entry name" value="AcylCo_DH/oxidase_C"/>
</dbReference>
<evidence type="ECO:0000256" key="8">
    <source>
        <dbReference type="ARBA" id="ARBA00040394"/>
    </source>
</evidence>
<dbReference type="GO" id="GO:0070991">
    <property type="term" value="F:medium-chain fatty acyl-CoA dehydrogenase activity"/>
    <property type="evidence" value="ECO:0007669"/>
    <property type="project" value="UniProtKB-EC"/>
</dbReference>
<keyword evidence="6 10" id="KW-0560">Oxidoreductase</keyword>
<comment type="caution">
    <text evidence="14">The sequence shown here is derived from an EMBL/GenBank/DDBJ whole genome shotgun (WGS) entry which is preliminary data.</text>
</comment>
<comment type="pathway">
    <text evidence="2">Siderophore biosynthesis; mycobactin biosynthesis.</text>
</comment>
<dbReference type="InterPro" id="IPR006091">
    <property type="entry name" value="Acyl-CoA_Oxase/DH_mid-dom"/>
</dbReference>
<evidence type="ECO:0000256" key="5">
    <source>
        <dbReference type="ARBA" id="ARBA00022827"/>
    </source>
</evidence>
<comment type="similarity">
    <text evidence="3 10">Belongs to the acyl-CoA dehydrogenase family.</text>
</comment>
<comment type="function">
    <text evidence="7">Catalyzes the dehydrogenation at the alpha-beta position of ACP-bound acyl chains. This results in the introduction of a double bond in the lipidic chain, which is further transferred to the epsilon-amino group of lysine residue in the mycobactin core by MbtK.</text>
</comment>
<dbReference type="InterPro" id="IPR046373">
    <property type="entry name" value="Acyl-CoA_Oxase/DH_mid-dom_sf"/>
</dbReference>
<dbReference type="InterPro" id="IPR006089">
    <property type="entry name" value="Acyl-CoA_DH_CS"/>
</dbReference>
<dbReference type="InterPro" id="IPR036250">
    <property type="entry name" value="AcylCo_DH-like_C"/>
</dbReference>
<evidence type="ECO:0000313" key="15">
    <source>
        <dbReference type="Proteomes" id="UP001429580"/>
    </source>
</evidence>
<dbReference type="Pfam" id="PF00441">
    <property type="entry name" value="Acyl-CoA_dh_1"/>
    <property type="match status" value="1"/>
</dbReference>
<dbReference type="Gene3D" id="2.40.110.10">
    <property type="entry name" value="Butyryl-CoA Dehydrogenase, subunit A, domain 2"/>
    <property type="match status" value="1"/>
</dbReference>
<dbReference type="RefSeq" id="WP_246225276.1">
    <property type="nucleotide sequence ID" value="NZ_JAASQI010000004.1"/>
</dbReference>
<dbReference type="Pfam" id="PF02770">
    <property type="entry name" value="Acyl-CoA_dh_M"/>
    <property type="match status" value="1"/>
</dbReference>
<feature type="domain" description="Acyl-CoA dehydrogenase/oxidase C-terminal" evidence="11">
    <location>
        <begin position="231"/>
        <end position="379"/>
    </location>
</feature>
<reference evidence="14 15" key="1">
    <citation type="submission" date="2020-03" db="EMBL/GenBank/DDBJ databases">
        <title>Genomic Encyclopedia of Type Strains, Phase IV (KMG-IV): sequencing the most valuable type-strain genomes for metagenomic binning, comparative biology and taxonomic classification.</title>
        <authorList>
            <person name="Goeker M."/>
        </authorList>
    </citation>
    <scope>NUCLEOTIDE SEQUENCE [LARGE SCALE GENOMIC DNA]</scope>
    <source>
        <strain evidence="14 15">DSM 103870</strain>
    </source>
</reference>
<keyword evidence="4 10" id="KW-0285">Flavoprotein</keyword>
<dbReference type="Gene3D" id="1.10.540.10">
    <property type="entry name" value="Acyl-CoA dehydrogenase/oxidase, N-terminal domain"/>
    <property type="match status" value="1"/>
</dbReference>
<organism evidence="14 15">
    <name type="scientific">Pseudochelatococcus lubricantis</name>
    <dbReference type="NCBI Taxonomy" id="1538102"/>
    <lineage>
        <taxon>Bacteria</taxon>
        <taxon>Pseudomonadati</taxon>
        <taxon>Pseudomonadota</taxon>
        <taxon>Alphaproteobacteria</taxon>
        <taxon>Hyphomicrobiales</taxon>
        <taxon>Chelatococcaceae</taxon>
        <taxon>Pseudochelatococcus</taxon>
    </lineage>
</organism>
<dbReference type="PANTHER" id="PTHR48083:SF20">
    <property type="entry name" value="LONG-CHAIN SPECIFIC ACYL-COA DEHYDROGENASE, MITOCHONDRIAL"/>
    <property type="match status" value="1"/>
</dbReference>
<evidence type="ECO:0000256" key="7">
    <source>
        <dbReference type="ARBA" id="ARBA00037085"/>
    </source>
</evidence>
<sequence length="379" mass="41521">MTRKPDWWNEELALLQESVIRFLTAEYLPHQEEWEKAGIVPRVFWEKAAQAGILGSSLPEEYGGSGGTIFHDTVIFDALGRLGITGFGLHVHLIAAHYVLAYGSSEQKARWLPKLATGEFIGAIAMTEPGTGSDLKAIRTRAVPDGGDYVVSGSKIFISNGINANFIVTVVRTGDDGARGVSLLGVETEGLAGFRRGRNLDKVGQKAQDTAELFYEDCRVPRHDLLGPQEGAGFAQLMAQLPYERLMLAIGAIGTIDYAIELTKAYTAEREAFGRPVRAFQNTAFRLAECATEAAIGRVFVEDCVARFADGGLDVTTAAMAKWWTTEKQCAIVDTCLQLFGGYGYMLEYPIARLYADSRVQRIYGGTTEIMKELISRNI</sequence>
<evidence type="ECO:0000259" key="12">
    <source>
        <dbReference type="Pfam" id="PF02770"/>
    </source>
</evidence>
<name>A0ABX0UZA2_9HYPH</name>
<proteinExistence type="inferred from homology"/>
<keyword evidence="5 10" id="KW-0274">FAD</keyword>
<dbReference type="SUPFAM" id="SSF47203">
    <property type="entry name" value="Acyl-CoA dehydrogenase C-terminal domain-like"/>
    <property type="match status" value="1"/>
</dbReference>
<feature type="domain" description="Acyl-CoA oxidase/dehydrogenase middle" evidence="12">
    <location>
        <begin position="123"/>
        <end position="218"/>
    </location>
</feature>